<keyword evidence="1" id="KW-0547">Nucleotide-binding</keyword>
<dbReference type="PANTHER" id="PTHR43309:SF3">
    <property type="entry name" value="5-OXOPROLINASE SUBUNIT C"/>
    <property type="match status" value="1"/>
</dbReference>
<proteinExistence type="predicted"/>
<dbReference type="SUPFAM" id="SSF160467">
    <property type="entry name" value="PH0987 N-terminal domain-like"/>
    <property type="match status" value="1"/>
</dbReference>
<gene>
    <name evidence="5" type="ORF">H4W26_002332</name>
</gene>
<protein>
    <submittedName>
        <fullName evidence="5">Biotin-dependent carboxylase-like uncharacterized protein</fullName>
    </submittedName>
</protein>
<dbReference type="Gene3D" id="2.40.100.10">
    <property type="entry name" value="Cyclophilin-like"/>
    <property type="match status" value="1"/>
</dbReference>
<dbReference type="Pfam" id="PF02682">
    <property type="entry name" value="CT_C_D"/>
    <property type="match status" value="1"/>
</dbReference>
<dbReference type="EMBL" id="JADBEE010000002">
    <property type="protein sequence ID" value="MBE1515540.1"/>
    <property type="molecule type" value="Genomic_DNA"/>
</dbReference>
<reference evidence="5 6" key="1">
    <citation type="submission" date="2020-10" db="EMBL/GenBank/DDBJ databases">
        <title>Sequencing the genomes of 1000 actinobacteria strains.</title>
        <authorList>
            <person name="Klenk H.-P."/>
        </authorList>
    </citation>
    <scope>NUCLEOTIDE SEQUENCE [LARGE SCALE GENOMIC DNA]</scope>
    <source>
        <strain evidence="5 6">DSM 15474</strain>
    </source>
</reference>
<comment type="caution">
    <text evidence="5">The sequence shown here is derived from an EMBL/GenBank/DDBJ whole genome shotgun (WGS) entry which is preliminary data.</text>
</comment>
<feature type="domain" description="Carboxyltransferase" evidence="4">
    <location>
        <begin position="144"/>
        <end position="443"/>
    </location>
</feature>
<dbReference type="InterPro" id="IPR003778">
    <property type="entry name" value="CT_A_B"/>
</dbReference>
<evidence type="ECO:0000256" key="2">
    <source>
        <dbReference type="ARBA" id="ARBA00022801"/>
    </source>
</evidence>
<dbReference type="Proteomes" id="UP000636579">
    <property type="component" value="Unassembled WGS sequence"/>
</dbReference>
<name>A0ABR9J963_9MICC</name>
<evidence type="ECO:0000313" key="6">
    <source>
        <dbReference type="Proteomes" id="UP000636579"/>
    </source>
</evidence>
<dbReference type="SMART" id="SM00797">
    <property type="entry name" value="AHS2"/>
    <property type="match status" value="1"/>
</dbReference>
<accession>A0ABR9J963</accession>
<dbReference type="PANTHER" id="PTHR43309">
    <property type="entry name" value="5-OXOPROLINASE SUBUNIT C"/>
    <property type="match status" value="1"/>
</dbReference>
<dbReference type="InterPro" id="IPR029000">
    <property type="entry name" value="Cyclophilin-like_dom_sf"/>
</dbReference>
<dbReference type="InterPro" id="IPR003833">
    <property type="entry name" value="CT_C_D"/>
</dbReference>
<dbReference type="Gene3D" id="3.30.1360.40">
    <property type="match status" value="1"/>
</dbReference>
<organism evidence="5 6">
    <name type="scientific">Nesterenkonia halotolerans</name>
    <dbReference type="NCBI Taxonomy" id="225325"/>
    <lineage>
        <taxon>Bacteria</taxon>
        <taxon>Bacillati</taxon>
        <taxon>Actinomycetota</taxon>
        <taxon>Actinomycetes</taxon>
        <taxon>Micrococcales</taxon>
        <taxon>Micrococcaceae</taxon>
        <taxon>Nesterenkonia</taxon>
    </lineage>
</organism>
<keyword evidence="3" id="KW-0067">ATP-binding</keyword>
<sequence>MIHSVREMGQRALVIEVTAEKDRPRLSEHLQEHPFPGQVEVIPGVRTVLVDFRRRRDAQAALKLARRLKLRRRRAGSADSPEHPVRPEVNLPESYVECAPLEDREAVLEVLRIGAEDAAVPAAEDRGPSAGVLIQDIGRYGFGDRGLGRSGSVDLAAARQANRLVGNDDSAAVFEVCAGEFSLRICQTSILAVTGAEVSMEVVTEEPVQNFRGGQEAATTASRSRPAPVRAPFWVFPGETLHLRMVHRGVYSYVGISGGVDVPLQLGSASTDTAAGIGPEPVQVGHRFGLSGAASRFVGIASVAPTPLPELEDATMLRYVPGPRTEYFGTRRAASAGLSRLESQPWETVAPSGRAGLLLDGDDPIQRTIAEPMPEEPLLRGAITVSSSGQPTVALAEHPVTSADPVLGVVVREDLALAAQLPAGAQVRFQAVDPESLGAVRTR</sequence>
<dbReference type="InterPro" id="IPR052708">
    <property type="entry name" value="PxpC"/>
</dbReference>
<evidence type="ECO:0000259" key="4">
    <source>
        <dbReference type="SMART" id="SM00797"/>
    </source>
</evidence>
<keyword evidence="2" id="KW-0378">Hydrolase</keyword>
<evidence type="ECO:0000256" key="3">
    <source>
        <dbReference type="ARBA" id="ARBA00022840"/>
    </source>
</evidence>
<dbReference type="RefSeq" id="WP_192592366.1">
    <property type="nucleotide sequence ID" value="NZ_JADBEE010000002.1"/>
</dbReference>
<evidence type="ECO:0000256" key="1">
    <source>
        <dbReference type="ARBA" id="ARBA00022741"/>
    </source>
</evidence>
<keyword evidence="6" id="KW-1185">Reference proteome</keyword>
<evidence type="ECO:0000313" key="5">
    <source>
        <dbReference type="EMBL" id="MBE1515540.1"/>
    </source>
</evidence>
<dbReference type="Pfam" id="PF02626">
    <property type="entry name" value="CT_A_B"/>
    <property type="match status" value="1"/>
</dbReference>